<comment type="caution">
    <text evidence="1">The sequence shown here is derived from an EMBL/GenBank/DDBJ whole genome shotgun (WGS) entry which is preliminary data.</text>
</comment>
<accession>X1SCK3</accession>
<reference evidence="1" key="1">
    <citation type="journal article" date="2014" name="Front. Microbiol.">
        <title>High frequency of phylogenetically diverse reductive dehalogenase-homologous genes in deep subseafloor sedimentary metagenomes.</title>
        <authorList>
            <person name="Kawai M."/>
            <person name="Futagami T."/>
            <person name="Toyoda A."/>
            <person name="Takaki Y."/>
            <person name="Nishi S."/>
            <person name="Hori S."/>
            <person name="Arai W."/>
            <person name="Tsubouchi T."/>
            <person name="Morono Y."/>
            <person name="Uchiyama I."/>
            <person name="Ito T."/>
            <person name="Fujiyama A."/>
            <person name="Inagaki F."/>
            <person name="Takami H."/>
        </authorList>
    </citation>
    <scope>NUCLEOTIDE SEQUENCE</scope>
    <source>
        <strain evidence="1">Expedition CK06-06</strain>
    </source>
</reference>
<evidence type="ECO:0000313" key="1">
    <source>
        <dbReference type="EMBL" id="GAI90762.1"/>
    </source>
</evidence>
<sequence>MDKKEFLNIINQAAIVFEVELAEERIAAYFAIFKEYSTEAFSDAMNQVVRVCKFFPKPAEILDFMGGKGK</sequence>
<dbReference type="Gene3D" id="1.10.8.200">
    <property type="entry name" value="Replisome organizer (g39p helicase loader/inhibitor protein)"/>
    <property type="match status" value="1"/>
</dbReference>
<protein>
    <submittedName>
        <fullName evidence="1">Uncharacterized protein</fullName>
    </submittedName>
</protein>
<name>X1SCK3_9ZZZZ</name>
<dbReference type="AlphaFoldDB" id="X1SCK3"/>
<proteinExistence type="predicted"/>
<dbReference type="EMBL" id="BARW01020365">
    <property type="protein sequence ID" value="GAI90762.1"/>
    <property type="molecule type" value="Genomic_DNA"/>
</dbReference>
<feature type="non-terminal residue" evidence="1">
    <location>
        <position position="70"/>
    </location>
</feature>
<organism evidence="1">
    <name type="scientific">marine sediment metagenome</name>
    <dbReference type="NCBI Taxonomy" id="412755"/>
    <lineage>
        <taxon>unclassified sequences</taxon>
        <taxon>metagenomes</taxon>
        <taxon>ecological metagenomes</taxon>
    </lineage>
</organism>
<gene>
    <name evidence="1" type="ORF">S12H4_34427</name>
</gene>